<keyword evidence="1" id="KW-0472">Membrane</keyword>
<evidence type="ECO:0000313" key="2">
    <source>
        <dbReference type="EMBL" id="SFV32815.1"/>
    </source>
</evidence>
<dbReference type="Pfam" id="PF16250">
    <property type="entry name" value="DUF4907"/>
    <property type="match status" value="1"/>
</dbReference>
<evidence type="ECO:0000313" key="3">
    <source>
        <dbReference type="Proteomes" id="UP000199537"/>
    </source>
</evidence>
<accession>A0A1I7NDQ3</accession>
<proteinExistence type="predicted"/>
<dbReference type="InterPro" id="IPR032593">
    <property type="entry name" value="DUF4907"/>
</dbReference>
<reference evidence="3" key="1">
    <citation type="submission" date="2016-10" db="EMBL/GenBank/DDBJ databases">
        <authorList>
            <person name="Varghese N."/>
            <person name="Submissions S."/>
        </authorList>
    </citation>
    <scope>NUCLEOTIDE SEQUENCE [LARGE SCALE GENOMIC DNA]</scope>
    <source>
        <strain evidence="3">DSM 14807</strain>
    </source>
</reference>
<name>A0A1I7NDQ3_9BACT</name>
<dbReference type="STRING" id="1393122.SAMN05660895_1465"/>
<dbReference type="Proteomes" id="UP000199537">
    <property type="component" value="Unassembled WGS sequence"/>
</dbReference>
<keyword evidence="3" id="KW-1185">Reference proteome</keyword>
<feature type="transmembrane region" description="Helical" evidence="1">
    <location>
        <begin position="16"/>
        <end position="37"/>
    </location>
</feature>
<evidence type="ECO:0008006" key="4">
    <source>
        <dbReference type="Google" id="ProtNLM"/>
    </source>
</evidence>
<organism evidence="2 3">
    <name type="scientific">Thermoflavifilum thermophilum</name>
    <dbReference type="NCBI Taxonomy" id="1393122"/>
    <lineage>
        <taxon>Bacteria</taxon>
        <taxon>Pseudomonadati</taxon>
        <taxon>Bacteroidota</taxon>
        <taxon>Chitinophagia</taxon>
        <taxon>Chitinophagales</taxon>
        <taxon>Chitinophagaceae</taxon>
        <taxon>Thermoflavifilum</taxon>
    </lineage>
</organism>
<gene>
    <name evidence="2" type="ORF">SAMN05660895_1465</name>
</gene>
<evidence type="ECO:0000256" key="1">
    <source>
        <dbReference type="SAM" id="Phobius"/>
    </source>
</evidence>
<keyword evidence="1" id="KW-0812">Transmembrane</keyword>
<protein>
    <recommendedName>
        <fullName evidence="4">DUF4907 domain-containing protein</fullName>
    </recommendedName>
</protein>
<sequence>MGEKESFFRSTQKYRIFTFSGALALVVLIIIFMHTFLRHSYYPALSNGQDSLSVQVIVMHVDSGWGYQIWINNRPFIYQNQIPAIPGHHVFHSRADAMRVGTRVAGKILQHEPPTITVAELQQLGIAEAHP</sequence>
<keyword evidence="1" id="KW-1133">Transmembrane helix</keyword>
<dbReference type="AlphaFoldDB" id="A0A1I7NDQ3"/>
<dbReference type="EMBL" id="FPCJ01000001">
    <property type="protein sequence ID" value="SFV32815.1"/>
    <property type="molecule type" value="Genomic_DNA"/>
</dbReference>
<dbReference type="OrthoDB" id="674043at2"/>
<dbReference type="RefSeq" id="WP_092459392.1">
    <property type="nucleotide sequence ID" value="NZ_FPCJ01000001.1"/>
</dbReference>